<dbReference type="AlphaFoldDB" id="A0A3B0QQK7"/>
<organism evidence="1">
    <name type="scientific">hydrothermal vent metagenome</name>
    <dbReference type="NCBI Taxonomy" id="652676"/>
    <lineage>
        <taxon>unclassified sequences</taxon>
        <taxon>metagenomes</taxon>
        <taxon>ecological metagenomes</taxon>
    </lineage>
</organism>
<evidence type="ECO:0000313" key="1">
    <source>
        <dbReference type="EMBL" id="VAV83690.1"/>
    </source>
</evidence>
<gene>
    <name evidence="1" type="ORF">MNBD_DELTA01-964</name>
</gene>
<sequence length="614" mass="70621">MSNIDLVRDDTKKRKRSTEVKLDRPFTFVKDYDKKAPLFKEIIEKDMQGMTNPLQLMKSYEERLSKKISYGNIDKKLDWLFQNGKVPKTLDGYYHGITVGMKTGFDSYTLLDTIRSKFKIGKDVDPTQLFHATLLSKSTPWAGKNFKKLTREKVSELTSGFDKGNKTTYLGINSFRNEEKGILNNIAVFLLPAIIETDSVAAPIGEKQSSYIYGKGGLFIAKKEKSVDPKAPDKEVMSLNYRWTKLDNKLPNTLLVDEIVEIAKGLCLGKLYFSTAARSFVKDYDPSVDKKDYKYRNFGYFLLMDDTWLHEKNMLFPKLAYKMADDLPKKFTTFCFEDKKKGKAIKAKAKLSKERTVLHYLRDLSNGIKEGPATEDKYFKEVQNLFVSAERPDGVEGYLRGGVVALKRGGFMRKFGTNLTNDIYPAVRLFSPWTGKTFTNVGMDVAKKYIGKDAEYYKDKGQIVLGTNTFKKNFDLSRPATAFIEQLDKIGMVVEQPTKEEKAEGIDLKSFYFMAHYEKSIIPECKGKGVLQFNYRWPKFHTMVPDCYCIDELVRVADGLYLGQLLYATDWEVPYDPKTKPSKYKYDNFGYFLLMDAEWQAIKEFMGFDMNQVL</sequence>
<proteinExistence type="predicted"/>
<accession>A0A3B0QQK7</accession>
<name>A0A3B0QQK7_9ZZZZ</name>
<reference evidence="1" key="1">
    <citation type="submission" date="2018-06" db="EMBL/GenBank/DDBJ databases">
        <authorList>
            <person name="Zhirakovskaya E."/>
        </authorList>
    </citation>
    <scope>NUCLEOTIDE SEQUENCE</scope>
</reference>
<protein>
    <submittedName>
        <fullName evidence="1">Uncharacterized protein</fullName>
    </submittedName>
</protein>
<dbReference type="EMBL" id="UOEA01000045">
    <property type="protein sequence ID" value="VAV83690.1"/>
    <property type="molecule type" value="Genomic_DNA"/>
</dbReference>